<proteinExistence type="predicted"/>
<protein>
    <submittedName>
        <fullName evidence="1">Uncharacterized protein</fullName>
    </submittedName>
</protein>
<evidence type="ECO:0000313" key="1">
    <source>
        <dbReference type="EMBL" id="GFN86874.1"/>
    </source>
</evidence>
<accession>A0AAV3YWM3</accession>
<gene>
    <name evidence="1" type="ORF">PoB_001338000</name>
</gene>
<comment type="caution">
    <text evidence="1">The sequence shown here is derived from an EMBL/GenBank/DDBJ whole genome shotgun (WGS) entry which is preliminary data.</text>
</comment>
<reference evidence="1 2" key="1">
    <citation type="journal article" date="2021" name="Elife">
        <title>Chloroplast acquisition without the gene transfer in kleptoplastic sea slugs, Plakobranchus ocellatus.</title>
        <authorList>
            <person name="Maeda T."/>
            <person name="Takahashi S."/>
            <person name="Yoshida T."/>
            <person name="Shimamura S."/>
            <person name="Takaki Y."/>
            <person name="Nagai Y."/>
            <person name="Toyoda A."/>
            <person name="Suzuki Y."/>
            <person name="Arimoto A."/>
            <person name="Ishii H."/>
            <person name="Satoh N."/>
            <person name="Nishiyama T."/>
            <person name="Hasebe M."/>
            <person name="Maruyama T."/>
            <person name="Minagawa J."/>
            <person name="Obokata J."/>
            <person name="Shigenobu S."/>
        </authorList>
    </citation>
    <scope>NUCLEOTIDE SEQUENCE [LARGE SCALE GENOMIC DNA]</scope>
</reference>
<sequence length="347" mass="39944">MTEDNELETRFKRNKFTVRFVKIEDNVDVHFCKMWSLFCSRPTYLKEESNGSWVTSFETDNSYAHPTLIFSTVKGNSGHKMAIGLNNLEYHPLAHFFKHGDFPHIFTIPADEVVLRPGEDIVVSVRWSNQQIGSSGETFPSYIFYDFDEKKITAELDDFSINSKGDSLIETHRLYDYGRVYGLDIIIKSLPHHIGGYLLLQSALMAGEFFAFDTPIFLIWFKTALPLRCVNESELFPEGFIHIWVDSRSEDGCIYGESCSMWCRAVGSNVTRMEVKLIWPNETATDVETHITPQEVNIPGVIMTVEWIFHFKEDMSDADGDLNFQCWAFDDSAKSKATQEYKVKLIR</sequence>
<dbReference type="EMBL" id="BLXT01001617">
    <property type="protein sequence ID" value="GFN86874.1"/>
    <property type="molecule type" value="Genomic_DNA"/>
</dbReference>
<organism evidence="1 2">
    <name type="scientific">Plakobranchus ocellatus</name>
    <dbReference type="NCBI Taxonomy" id="259542"/>
    <lineage>
        <taxon>Eukaryota</taxon>
        <taxon>Metazoa</taxon>
        <taxon>Spiralia</taxon>
        <taxon>Lophotrochozoa</taxon>
        <taxon>Mollusca</taxon>
        <taxon>Gastropoda</taxon>
        <taxon>Heterobranchia</taxon>
        <taxon>Euthyneura</taxon>
        <taxon>Panpulmonata</taxon>
        <taxon>Sacoglossa</taxon>
        <taxon>Placobranchoidea</taxon>
        <taxon>Plakobranchidae</taxon>
        <taxon>Plakobranchus</taxon>
    </lineage>
</organism>
<keyword evidence="2" id="KW-1185">Reference proteome</keyword>
<evidence type="ECO:0000313" key="2">
    <source>
        <dbReference type="Proteomes" id="UP000735302"/>
    </source>
</evidence>
<dbReference type="AlphaFoldDB" id="A0AAV3YWM3"/>
<dbReference type="Proteomes" id="UP000735302">
    <property type="component" value="Unassembled WGS sequence"/>
</dbReference>
<name>A0AAV3YWM3_9GAST</name>